<dbReference type="GO" id="GO:0016987">
    <property type="term" value="F:sigma factor activity"/>
    <property type="evidence" value="ECO:0007669"/>
    <property type="project" value="UniProtKB-KW"/>
</dbReference>
<feature type="domain" description="RNA polymerase sigma factor 70 region 4 type 2" evidence="6">
    <location>
        <begin position="126"/>
        <end position="177"/>
    </location>
</feature>
<evidence type="ECO:0000259" key="6">
    <source>
        <dbReference type="Pfam" id="PF08281"/>
    </source>
</evidence>
<organism evidence="7 8">
    <name type="scientific">Legionella norrlandica</name>
    <dbReference type="NCBI Taxonomy" id="1498499"/>
    <lineage>
        <taxon>Bacteria</taxon>
        <taxon>Pseudomonadati</taxon>
        <taxon>Pseudomonadota</taxon>
        <taxon>Gammaproteobacteria</taxon>
        <taxon>Legionellales</taxon>
        <taxon>Legionellaceae</taxon>
        <taxon>Legionella</taxon>
    </lineage>
</organism>
<accession>A0A0A2SWR2</accession>
<dbReference type="InterPro" id="IPR039425">
    <property type="entry name" value="RNA_pol_sigma-70-like"/>
</dbReference>
<dbReference type="Gene3D" id="1.10.10.10">
    <property type="entry name" value="Winged helix-like DNA-binding domain superfamily/Winged helix DNA-binding domain"/>
    <property type="match status" value="1"/>
</dbReference>
<gene>
    <name evidence="7" type="ORF">EP47_12565</name>
</gene>
<dbReference type="STRING" id="1498499.EP47_12565"/>
<keyword evidence="4" id="KW-0804">Transcription</keyword>
<dbReference type="InterPro" id="IPR013249">
    <property type="entry name" value="RNA_pol_sigma70_r4_t2"/>
</dbReference>
<dbReference type="PANTHER" id="PTHR43133:SF51">
    <property type="entry name" value="RNA POLYMERASE SIGMA FACTOR"/>
    <property type="match status" value="1"/>
</dbReference>
<dbReference type="InterPro" id="IPR007627">
    <property type="entry name" value="RNA_pol_sigma70_r2"/>
</dbReference>
<dbReference type="AlphaFoldDB" id="A0A0A2SWR2"/>
<dbReference type="GO" id="GO:0003677">
    <property type="term" value="F:DNA binding"/>
    <property type="evidence" value="ECO:0007669"/>
    <property type="project" value="InterPro"/>
</dbReference>
<evidence type="ECO:0000256" key="3">
    <source>
        <dbReference type="ARBA" id="ARBA00023082"/>
    </source>
</evidence>
<evidence type="ECO:0000256" key="4">
    <source>
        <dbReference type="ARBA" id="ARBA00023163"/>
    </source>
</evidence>
<dbReference type="NCBIfam" id="TIGR02937">
    <property type="entry name" value="sigma70-ECF"/>
    <property type="match status" value="1"/>
</dbReference>
<evidence type="ECO:0000259" key="5">
    <source>
        <dbReference type="Pfam" id="PF04542"/>
    </source>
</evidence>
<dbReference type="InterPro" id="IPR013324">
    <property type="entry name" value="RNA_pol_sigma_r3/r4-like"/>
</dbReference>
<dbReference type="InterPro" id="IPR036388">
    <property type="entry name" value="WH-like_DNA-bd_sf"/>
</dbReference>
<name>A0A0A2SWR2_9GAMM</name>
<feature type="domain" description="RNA polymerase sigma-70 region 2" evidence="5">
    <location>
        <begin position="27"/>
        <end position="92"/>
    </location>
</feature>
<evidence type="ECO:0000313" key="8">
    <source>
        <dbReference type="Proteomes" id="UP000054422"/>
    </source>
</evidence>
<dbReference type="Gene3D" id="1.10.1740.10">
    <property type="match status" value="1"/>
</dbReference>
<dbReference type="Proteomes" id="UP000054422">
    <property type="component" value="Unassembled WGS sequence"/>
</dbReference>
<dbReference type="Pfam" id="PF04542">
    <property type="entry name" value="Sigma70_r2"/>
    <property type="match status" value="1"/>
</dbReference>
<comment type="caution">
    <text evidence="7">The sequence shown here is derived from an EMBL/GenBank/DDBJ whole genome shotgun (WGS) entry which is preliminary data.</text>
</comment>
<dbReference type="RefSeq" id="WP_035887850.1">
    <property type="nucleotide sequence ID" value="NZ_JNCF01000009.1"/>
</dbReference>
<dbReference type="EMBL" id="JNCF01000009">
    <property type="protein sequence ID" value="KGP63854.1"/>
    <property type="molecule type" value="Genomic_DNA"/>
</dbReference>
<dbReference type="InterPro" id="IPR013325">
    <property type="entry name" value="RNA_pol_sigma_r2"/>
</dbReference>
<dbReference type="SUPFAM" id="SSF88659">
    <property type="entry name" value="Sigma3 and sigma4 domains of RNA polymerase sigma factors"/>
    <property type="match status" value="1"/>
</dbReference>
<dbReference type="Pfam" id="PF08281">
    <property type="entry name" value="Sigma70_r4_2"/>
    <property type="match status" value="1"/>
</dbReference>
<dbReference type="PANTHER" id="PTHR43133">
    <property type="entry name" value="RNA POLYMERASE ECF-TYPE SIGMA FACTO"/>
    <property type="match status" value="1"/>
</dbReference>
<dbReference type="CDD" id="cd06171">
    <property type="entry name" value="Sigma70_r4"/>
    <property type="match status" value="1"/>
</dbReference>
<keyword evidence="3" id="KW-0731">Sigma factor</keyword>
<evidence type="ECO:0000256" key="2">
    <source>
        <dbReference type="ARBA" id="ARBA00023015"/>
    </source>
</evidence>
<keyword evidence="2" id="KW-0805">Transcription regulation</keyword>
<protein>
    <submittedName>
        <fullName evidence="7">RNA polymerase sigma factor</fullName>
    </submittedName>
</protein>
<reference evidence="7 8" key="1">
    <citation type="submission" date="2014-05" db="EMBL/GenBank/DDBJ databases">
        <authorList>
            <person name="Rizzardi K."/>
            <person name="Winiecka-Krusnell J."/>
            <person name="Ramliden M."/>
            <person name="Alm E."/>
            <person name="Andersson S."/>
            <person name="Byfors S."/>
        </authorList>
    </citation>
    <scope>NUCLEOTIDE SEQUENCE [LARGE SCALE GENOMIC DNA]</scope>
    <source>
        <strain evidence="7 8">LEGN</strain>
    </source>
</reference>
<sequence>MNNEASLSDEYLIELAQNGNGAAYDKLFERYQYKIQQMIYFYINDSANVNDLTQEVLIKVFRYLPFFNERSQFSTWLYKITQNTIKNYFRSYNLRADSETQYVDEQFSSQSNSPESDMIGLEFEKQLEEAISGLSEELRLCYGMHIFDGQTYQDIAKEMHCPIGTVRSRIFRARKQLIELIGDHVHQLDKP</sequence>
<dbReference type="OrthoDB" id="9780326at2"/>
<evidence type="ECO:0000313" key="7">
    <source>
        <dbReference type="EMBL" id="KGP63854.1"/>
    </source>
</evidence>
<comment type="similarity">
    <text evidence="1">Belongs to the sigma-70 factor family. ECF subfamily.</text>
</comment>
<dbReference type="InterPro" id="IPR014284">
    <property type="entry name" value="RNA_pol_sigma-70_dom"/>
</dbReference>
<keyword evidence="8" id="KW-1185">Reference proteome</keyword>
<evidence type="ECO:0000256" key="1">
    <source>
        <dbReference type="ARBA" id="ARBA00010641"/>
    </source>
</evidence>
<proteinExistence type="inferred from homology"/>
<dbReference type="SUPFAM" id="SSF88946">
    <property type="entry name" value="Sigma2 domain of RNA polymerase sigma factors"/>
    <property type="match status" value="1"/>
</dbReference>
<dbReference type="GO" id="GO:0006352">
    <property type="term" value="P:DNA-templated transcription initiation"/>
    <property type="evidence" value="ECO:0007669"/>
    <property type="project" value="InterPro"/>
</dbReference>